<comment type="caution">
    <text evidence="3">The sequence shown here is derived from an EMBL/GenBank/DDBJ whole genome shotgun (WGS) entry which is preliminary data.</text>
</comment>
<dbReference type="Proteomes" id="UP001221189">
    <property type="component" value="Unassembled WGS sequence"/>
</dbReference>
<evidence type="ECO:0000313" key="4">
    <source>
        <dbReference type="Proteomes" id="UP001221189"/>
    </source>
</evidence>
<name>A0ABT5KAX3_9BURK</name>
<accession>A0ABT5KAX3</accession>
<evidence type="ECO:0000256" key="2">
    <source>
        <dbReference type="RuleBase" id="RU000363"/>
    </source>
</evidence>
<dbReference type="SUPFAM" id="SSF51735">
    <property type="entry name" value="NAD(P)-binding Rossmann-fold domains"/>
    <property type="match status" value="1"/>
</dbReference>
<comment type="similarity">
    <text evidence="1 2">Belongs to the short-chain dehydrogenases/reductases (SDR) family.</text>
</comment>
<dbReference type="InterPro" id="IPR050259">
    <property type="entry name" value="SDR"/>
</dbReference>
<dbReference type="PANTHER" id="PTHR42879">
    <property type="entry name" value="3-OXOACYL-(ACYL-CARRIER-PROTEIN) REDUCTASE"/>
    <property type="match status" value="1"/>
</dbReference>
<dbReference type="PRINTS" id="PR00080">
    <property type="entry name" value="SDRFAMILY"/>
</dbReference>
<proteinExistence type="inferred from homology"/>
<dbReference type="InterPro" id="IPR036291">
    <property type="entry name" value="NAD(P)-bd_dom_sf"/>
</dbReference>
<dbReference type="InterPro" id="IPR020904">
    <property type="entry name" value="Sc_DH/Rdtase_CS"/>
</dbReference>
<dbReference type="RefSeq" id="WP_273599435.1">
    <property type="nucleotide sequence ID" value="NZ_JAQQXT010000003.1"/>
</dbReference>
<protein>
    <submittedName>
        <fullName evidence="3">SDR family NAD(P)-dependent oxidoreductase</fullName>
    </submittedName>
</protein>
<sequence length="260" mass="26383">MSAVTSALALSGLHAAITGGGSGIGAAVAQRLVAAGARVSLLGRSLDKLQGQAAALAPFGQVDVCVLDVADEASVKVAFEQIGAVDILVNNAGQVETAPLAKTSLALWQAMLNVNLTGTFLCSREVVAGMSDRGFGRIINVASTAALTGYAYVAAYCAAKHGVLGLTRTMALEFAKKGVTVNAVCPGYTETDIVARALDNIASKTGRSTDEARAELVAANPQGRLVQPQEVADTVLWLAQRGSGAVTGQAIAVCGGELML</sequence>
<evidence type="ECO:0000256" key="1">
    <source>
        <dbReference type="ARBA" id="ARBA00006484"/>
    </source>
</evidence>
<dbReference type="CDD" id="cd05233">
    <property type="entry name" value="SDR_c"/>
    <property type="match status" value="1"/>
</dbReference>
<evidence type="ECO:0000313" key="3">
    <source>
        <dbReference type="EMBL" id="MDC8771087.1"/>
    </source>
</evidence>
<dbReference type="PANTHER" id="PTHR42879:SF2">
    <property type="entry name" value="3-OXOACYL-[ACYL-CARRIER-PROTEIN] REDUCTASE FABG"/>
    <property type="match status" value="1"/>
</dbReference>
<dbReference type="Pfam" id="PF00106">
    <property type="entry name" value="adh_short"/>
    <property type="match status" value="1"/>
</dbReference>
<gene>
    <name evidence="3" type="ORF">PRZ03_05855</name>
</gene>
<dbReference type="Gene3D" id="3.40.50.720">
    <property type="entry name" value="NAD(P)-binding Rossmann-like Domain"/>
    <property type="match status" value="1"/>
</dbReference>
<dbReference type="EMBL" id="JAQQXT010000003">
    <property type="protein sequence ID" value="MDC8771087.1"/>
    <property type="molecule type" value="Genomic_DNA"/>
</dbReference>
<reference evidence="3 4" key="1">
    <citation type="submission" date="2022-10" db="EMBL/GenBank/DDBJ databases">
        <title>Paucibacter sp. hw1 Genome sequencing.</title>
        <authorList>
            <person name="Park S."/>
        </authorList>
    </citation>
    <scope>NUCLEOTIDE SEQUENCE [LARGE SCALE GENOMIC DNA]</scope>
    <source>
        <strain evidence="4">hw1</strain>
    </source>
</reference>
<dbReference type="PRINTS" id="PR00081">
    <property type="entry name" value="GDHRDH"/>
</dbReference>
<keyword evidence="4" id="KW-1185">Reference proteome</keyword>
<dbReference type="InterPro" id="IPR002347">
    <property type="entry name" value="SDR_fam"/>
</dbReference>
<organism evidence="3 4">
    <name type="scientific">Roseateles albus</name>
    <dbReference type="NCBI Taxonomy" id="2987525"/>
    <lineage>
        <taxon>Bacteria</taxon>
        <taxon>Pseudomonadati</taxon>
        <taxon>Pseudomonadota</taxon>
        <taxon>Betaproteobacteria</taxon>
        <taxon>Burkholderiales</taxon>
        <taxon>Sphaerotilaceae</taxon>
        <taxon>Roseateles</taxon>
    </lineage>
</organism>
<dbReference type="PROSITE" id="PS00061">
    <property type="entry name" value="ADH_SHORT"/>
    <property type="match status" value="1"/>
</dbReference>